<evidence type="ECO:0000259" key="2">
    <source>
        <dbReference type="Pfam" id="PF22925"/>
    </source>
</evidence>
<dbReference type="InterPro" id="IPR013320">
    <property type="entry name" value="ConA-like_dom_sf"/>
</dbReference>
<dbReference type="Proteomes" id="UP000283634">
    <property type="component" value="Unassembled WGS sequence"/>
</dbReference>
<comment type="caution">
    <text evidence="3">The sequence shown here is derived from an EMBL/GenBank/DDBJ whole genome shotgun (WGS) entry which is preliminary data.</text>
</comment>
<dbReference type="EMBL" id="MKGL01001013">
    <property type="protein sequence ID" value="RNE94917.1"/>
    <property type="molecule type" value="Genomic_DNA"/>
</dbReference>
<evidence type="ECO:0000256" key="1">
    <source>
        <dbReference type="SAM" id="MobiDB-lite"/>
    </source>
</evidence>
<dbReference type="InterPro" id="IPR021287">
    <property type="entry name" value="Trans-sialidase_CS"/>
</dbReference>
<evidence type="ECO:0000313" key="4">
    <source>
        <dbReference type="Proteomes" id="UP000283634"/>
    </source>
</evidence>
<dbReference type="AlphaFoldDB" id="A0A422MNY6"/>
<dbReference type="RefSeq" id="XP_029233042.1">
    <property type="nucleotide sequence ID" value="XM_029387117.1"/>
</dbReference>
<dbReference type="Pfam" id="PF11052">
    <property type="entry name" value="Tr-sialidase_C"/>
    <property type="match status" value="1"/>
</dbReference>
<feature type="domain" description="Trans-sialidase C-terminal" evidence="2">
    <location>
        <begin position="2"/>
        <end position="145"/>
    </location>
</feature>
<accession>A0A422MNY6</accession>
<dbReference type="InterPro" id="IPR055239">
    <property type="entry name" value="TS_C"/>
</dbReference>
<dbReference type="GeneID" id="40334434"/>
<feature type="non-terminal residue" evidence="3">
    <location>
        <position position="1"/>
    </location>
</feature>
<name>A0A422MNY6_TRYRA</name>
<organism evidence="3 4">
    <name type="scientific">Trypanosoma rangeli</name>
    <dbReference type="NCBI Taxonomy" id="5698"/>
    <lineage>
        <taxon>Eukaryota</taxon>
        <taxon>Discoba</taxon>
        <taxon>Euglenozoa</taxon>
        <taxon>Kinetoplastea</taxon>
        <taxon>Metakinetoplastina</taxon>
        <taxon>Trypanosomatida</taxon>
        <taxon>Trypanosomatidae</taxon>
        <taxon>Trypanosoma</taxon>
        <taxon>Herpetosoma</taxon>
    </lineage>
</organism>
<evidence type="ECO:0000313" key="3">
    <source>
        <dbReference type="EMBL" id="RNE94917.1"/>
    </source>
</evidence>
<feature type="region of interest" description="Disordered" evidence="1">
    <location>
        <begin position="239"/>
        <end position="407"/>
    </location>
</feature>
<gene>
    <name evidence="3" type="ORF">TraAM80_10501</name>
</gene>
<dbReference type="SUPFAM" id="SSF49899">
    <property type="entry name" value="Concanavalin A-like lectins/glucanases"/>
    <property type="match status" value="1"/>
</dbReference>
<proteinExistence type="predicted"/>
<dbReference type="Gene3D" id="2.60.120.200">
    <property type="match status" value="1"/>
</dbReference>
<feature type="compositionally biased region" description="Polar residues" evidence="1">
    <location>
        <begin position="321"/>
        <end position="336"/>
    </location>
</feature>
<sequence>WQGKHQRYHFANYKFTFAATVSIHEVPTGRTPLVGAMDGDKTTLLGISYGEDMQWSAVCGSDVKHSSTKWELHKTYHVVLRVDNGACSVYIDGQCISNPQPIPPDGTTLYGISHFFFGAYDDLLAGKKIHATVANAMLYNRPLNDTEIDKLHQNKVSIPKPQNTEPQGADSVPVQAISINHASVSSPKTVPESVPSTGAAVHTVKTEQVISSTESKVVETERVTSSGDTTNVVTETQQVNSLQESTEVDTKKQPLPLPTTTVEKENQPVTLPEPGTVGKEDESSLEPDVVSGEHRSPLKGSEVVGEGEREEAAAPPVSTAEGASSTVNANSDQLPNTPAVEEVHQSQSEEETASAEEGAVPHPNSANSADNDGAEDETGVTDANTVLDGGVNKGQESGAKGDGHPDAAAAKNAASVLASYNKSSDDLLSKGSAEDGTAYGRRVLLPLLLLGLWVFAAL</sequence>
<dbReference type="Pfam" id="PF22925">
    <property type="entry name" value="TS_C"/>
    <property type="match status" value="1"/>
</dbReference>
<reference evidence="3 4" key="1">
    <citation type="journal article" date="2018" name="BMC Genomics">
        <title>Genomic comparison of Trypanosoma conorhini and Trypanosoma rangeli to Trypanosoma cruzi strains of high and low virulence.</title>
        <authorList>
            <person name="Bradwell K.R."/>
            <person name="Koparde V.N."/>
            <person name="Matveyev A.V."/>
            <person name="Serrano M.G."/>
            <person name="Alves J.M."/>
            <person name="Parikh H."/>
            <person name="Huang B."/>
            <person name="Lee V."/>
            <person name="Espinosa-Alvarez O."/>
            <person name="Ortiz P.A."/>
            <person name="Costa-Martins A.G."/>
            <person name="Teixeira M.M."/>
            <person name="Buck G.A."/>
        </authorList>
    </citation>
    <scope>NUCLEOTIDE SEQUENCE [LARGE SCALE GENOMIC DNA]</scope>
    <source>
        <strain evidence="3 4">AM80</strain>
    </source>
</reference>
<protein>
    <submittedName>
        <fullName evidence="3">Trans-sialidase</fullName>
    </submittedName>
</protein>
<keyword evidence="4" id="KW-1185">Reference proteome</keyword>